<gene>
    <name evidence="1" type="ORF">UU14_C0026G0004</name>
</gene>
<dbReference type="InterPro" id="IPR027417">
    <property type="entry name" value="P-loop_NTPase"/>
</dbReference>
<comment type="caution">
    <text evidence="1">The sequence shown here is derived from an EMBL/GenBank/DDBJ whole genome shotgun (WGS) entry which is preliminary data.</text>
</comment>
<dbReference type="Proteomes" id="UP000034664">
    <property type="component" value="Unassembled WGS sequence"/>
</dbReference>
<dbReference type="Gene3D" id="3.40.50.300">
    <property type="entry name" value="P-loop containing nucleotide triphosphate hydrolases"/>
    <property type="match status" value="1"/>
</dbReference>
<evidence type="ECO:0000313" key="2">
    <source>
        <dbReference type="Proteomes" id="UP000034664"/>
    </source>
</evidence>
<organism evidence="1 2">
    <name type="scientific">Candidatus Roizmanbacteria bacterium GW2011_GWB1_40_7</name>
    <dbReference type="NCBI Taxonomy" id="1618482"/>
    <lineage>
        <taxon>Bacteria</taxon>
        <taxon>Candidatus Roizmaniibacteriota</taxon>
    </lineage>
</organism>
<proteinExistence type="predicted"/>
<protein>
    <recommendedName>
        <fullName evidence="3">Sulfotransferase family protein</fullName>
    </recommendedName>
</protein>
<accession>A0A0G0T3A0</accession>
<dbReference type="EMBL" id="LBZM01000026">
    <property type="protein sequence ID" value="KKR71494.1"/>
    <property type="molecule type" value="Genomic_DNA"/>
</dbReference>
<evidence type="ECO:0000313" key="1">
    <source>
        <dbReference type="EMBL" id="KKR71494.1"/>
    </source>
</evidence>
<reference evidence="1 2" key="1">
    <citation type="journal article" date="2015" name="Nature">
        <title>rRNA introns, odd ribosomes, and small enigmatic genomes across a large radiation of phyla.</title>
        <authorList>
            <person name="Brown C.T."/>
            <person name="Hug L.A."/>
            <person name="Thomas B.C."/>
            <person name="Sharon I."/>
            <person name="Castelle C.J."/>
            <person name="Singh A."/>
            <person name="Wilkins M.J."/>
            <person name="Williams K.H."/>
            <person name="Banfield J.F."/>
        </authorList>
    </citation>
    <scope>NUCLEOTIDE SEQUENCE [LARGE SCALE GENOMIC DNA]</scope>
</reference>
<name>A0A0G0T3A0_9BACT</name>
<sequence>MQNAEKHVSVHIEKTAGTSLTRFYMDLYGAQNVLIYNPVTDTVARSNEVATIRTKPIFEWIKQLAIMRPFLPYISSLLIQLREKTATNYPADNLPDDFTVIHGHFLSTRFDGQIDDSLPTIVLRDPLDRMISHYAHWKRTKGVPLFRHNIPYSDNVIFKEFAFREEFQNYETQALDGKDLQSFDVVGTTEHIDLFGAHLLSELIRRGMVNHPQATNGLTIPYLYRNPQFTTLESLGISRPNMFRSEFQQYHSLDYENYCLACLLEK</sequence>
<evidence type="ECO:0008006" key="3">
    <source>
        <dbReference type="Google" id="ProtNLM"/>
    </source>
</evidence>
<dbReference type="AlphaFoldDB" id="A0A0G0T3A0"/>